<name>A0A9W6JI95_9HYPH</name>
<dbReference type="Proteomes" id="UP001143364">
    <property type="component" value="Unassembled WGS sequence"/>
</dbReference>
<reference evidence="3" key="2">
    <citation type="submission" date="2023-01" db="EMBL/GenBank/DDBJ databases">
        <authorList>
            <person name="Sun Q."/>
            <person name="Evtushenko L."/>
        </authorList>
    </citation>
    <scope>NUCLEOTIDE SEQUENCE</scope>
    <source>
        <strain evidence="3">VKM B-2555</strain>
    </source>
</reference>
<reference evidence="3" key="1">
    <citation type="journal article" date="2014" name="Int. J. Syst. Evol. Microbiol.">
        <title>Complete genome sequence of Corynebacterium casei LMG S-19264T (=DSM 44701T), isolated from a smear-ripened cheese.</title>
        <authorList>
            <consortium name="US DOE Joint Genome Institute (JGI-PGF)"/>
            <person name="Walter F."/>
            <person name="Albersmeier A."/>
            <person name="Kalinowski J."/>
            <person name="Ruckert C."/>
        </authorList>
    </citation>
    <scope>NUCLEOTIDE SEQUENCE</scope>
    <source>
        <strain evidence="3">VKM B-2555</strain>
    </source>
</reference>
<organism evidence="3 4">
    <name type="scientific">Methylopila jiangsuensis</name>
    <dbReference type="NCBI Taxonomy" id="586230"/>
    <lineage>
        <taxon>Bacteria</taxon>
        <taxon>Pseudomonadati</taxon>
        <taxon>Pseudomonadota</taxon>
        <taxon>Alphaproteobacteria</taxon>
        <taxon>Hyphomicrobiales</taxon>
        <taxon>Methylopilaceae</taxon>
        <taxon>Methylopila</taxon>
    </lineage>
</organism>
<dbReference type="InterPro" id="IPR043736">
    <property type="entry name" value="DUF5681"/>
</dbReference>
<gene>
    <name evidence="3" type="ORF">GCM10008171_33900</name>
</gene>
<dbReference type="Pfam" id="PF18932">
    <property type="entry name" value="DUF5681"/>
    <property type="match status" value="1"/>
</dbReference>
<proteinExistence type="predicted"/>
<sequence length="133" mass="14583">MTKATNKLKGGTYKVGFGKPPKEHQFKPGTSGNPNGRPKGAPSLDEIFAREAGRLIKLKQGDEVVHISKIEALVRKVLHKAIEGDMTAAKLVFQMRGQAASADAPDTELELELGLDEDVVKRMLARFRFEPSK</sequence>
<dbReference type="AlphaFoldDB" id="A0A9W6JI95"/>
<comment type="caution">
    <text evidence="3">The sequence shown here is derived from an EMBL/GenBank/DDBJ whole genome shotgun (WGS) entry which is preliminary data.</text>
</comment>
<accession>A0A9W6JI95</accession>
<evidence type="ECO:0000256" key="1">
    <source>
        <dbReference type="SAM" id="MobiDB-lite"/>
    </source>
</evidence>
<feature type="region of interest" description="Disordered" evidence="1">
    <location>
        <begin position="1"/>
        <end position="43"/>
    </location>
</feature>
<feature type="domain" description="DUF5681" evidence="2">
    <location>
        <begin position="22"/>
        <end position="95"/>
    </location>
</feature>
<dbReference type="EMBL" id="BSFK01000016">
    <property type="protein sequence ID" value="GLK78136.1"/>
    <property type="molecule type" value="Genomic_DNA"/>
</dbReference>
<keyword evidence="4" id="KW-1185">Reference proteome</keyword>
<evidence type="ECO:0000259" key="2">
    <source>
        <dbReference type="Pfam" id="PF18932"/>
    </source>
</evidence>
<evidence type="ECO:0000313" key="4">
    <source>
        <dbReference type="Proteomes" id="UP001143364"/>
    </source>
</evidence>
<dbReference type="RefSeq" id="WP_271205945.1">
    <property type="nucleotide sequence ID" value="NZ_BSFK01000016.1"/>
</dbReference>
<evidence type="ECO:0000313" key="3">
    <source>
        <dbReference type="EMBL" id="GLK78136.1"/>
    </source>
</evidence>
<protein>
    <recommendedName>
        <fullName evidence="2">DUF5681 domain-containing protein</fullName>
    </recommendedName>
</protein>